<keyword evidence="3" id="KW-1185">Reference proteome</keyword>
<dbReference type="InterPro" id="IPR050563">
    <property type="entry name" value="4-hydroxybenzoyl-CoA_TE"/>
</dbReference>
<dbReference type="Proteomes" id="UP001275084">
    <property type="component" value="Unassembled WGS sequence"/>
</dbReference>
<evidence type="ECO:0000256" key="1">
    <source>
        <dbReference type="SAM" id="MobiDB-lite"/>
    </source>
</evidence>
<organism evidence="2 3">
    <name type="scientific">Lasiosphaeria hispida</name>
    <dbReference type="NCBI Taxonomy" id="260671"/>
    <lineage>
        <taxon>Eukaryota</taxon>
        <taxon>Fungi</taxon>
        <taxon>Dikarya</taxon>
        <taxon>Ascomycota</taxon>
        <taxon>Pezizomycotina</taxon>
        <taxon>Sordariomycetes</taxon>
        <taxon>Sordariomycetidae</taxon>
        <taxon>Sordariales</taxon>
        <taxon>Lasiosphaeriaceae</taxon>
        <taxon>Lasiosphaeria</taxon>
    </lineage>
</organism>
<feature type="compositionally biased region" description="Low complexity" evidence="1">
    <location>
        <begin position="8"/>
        <end position="29"/>
    </location>
</feature>
<dbReference type="EMBL" id="JAUIQD010000002">
    <property type="protein sequence ID" value="KAK3359425.1"/>
    <property type="molecule type" value="Genomic_DNA"/>
</dbReference>
<reference evidence="2" key="1">
    <citation type="journal article" date="2023" name="Mol. Phylogenet. Evol.">
        <title>Genome-scale phylogeny and comparative genomics of the fungal order Sordariales.</title>
        <authorList>
            <person name="Hensen N."/>
            <person name="Bonometti L."/>
            <person name="Westerberg I."/>
            <person name="Brannstrom I.O."/>
            <person name="Guillou S."/>
            <person name="Cros-Aarteil S."/>
            <person name="Calhoun S."/>
            <person name="Haridas S."/>
            <person name="Kuo A."/>
            <person name="Mondo S."/>
            <person name="Pangilinan J."/>
            <person name="Riley R."/>
            <person name="LaButti K."/>
            <person name="Andreopoulos B."/>
            <person name="Lipzen A."/>
            <person name="Chen C."/>
            <person name="Yan M."/>
            <person name="Daum C."/>
            <person name="Ng V."/>
            <person name="Clum A."/>
            <person name="Steindorff A."/>
            <person name="Ohm R.A."/>
            <person name="Martin F."/>
            <person name="Silar P."/>
            <person name="Natvig D.O."/>
            <person name="Lalanne C."/>
            <person name="Gautier V."/>
            <person name="Ament-Velasquez S.L."/>
            <person name="Kruys A."/>
            <person name="Hutchinson M.I."/>
            <person name="Powell A.J."/>
            <person name="Barry K."/>
            <person name="Miller A.N."/>
            <person name="Grigoriev I.V."/>
            <person name="Debuchy R."/>
            <person name="Gladieux P."/>
            <person name="Hiltunen Thoren M."/>
            <person name="Johannesson H."/>
        </authorList>
    </citation>
    <scope>NUCLEOTIDE SEQUENCE</scope>
    <source>
        <strain evidence="2">CBS 955.72</strain>
    </source>
</reference>
<accession>A0AAJ0HQM5</accession>
<dbReference type="AlphaFoldDB" id="A0AAJ0HQM5"/>
<sequence length="326" mass="36492">MPPRGNLSAVRTRSAARSLSARAHAQAHAPRSFLALGVQGPLSLRSQPSHSRPFWASPTRASTGSSSAGKPGEEPLPPLPPRRWIAELRARIGKCIIFGCDNQQISRAAAVLRALALEWKGLLAGSDGFLTGGRRGLDGQKIAWGEMDSFGHVNNVNYYRYAESARVNWITNFAVHVDPAHRQEWSELMSPKATGLIMRSLKADFKFPMVYPDQISVYHKLRSRPEGNPAPSAFTLDCIVLSHQHQRIAARLEEDIVVYDYKAARKTGMPGFMLDLFHETYRLQEEETFKARTRIWELINMVDRLEKETWDRDDAVEDVGTAKAST</sequence>
<dbReference type="SUPFAM" id="SSF54637">
    <property type="entry name" value="Thioesterase/thiol ester dehydrase-isomerase"/>
    <property type="match status" value="1"/>
</dbReference>
<name>A0AAJ0HQM5_9PEZI</name>
<gene>
    <name evidence="2" type="ORF">B0T25DRAFT_97799</name>
</gene>
<dbReference type="Pfam" id="PF13279">
    <property type="entry name" value="4HBT_2"/>
    <property type="match status" value="1"/>
</dbReference>
<comment type="caution">
    <text evidence="2">The sequence shown here is derived from an EMBL/GenBank/DDBJ whole genome shotgun (WGS) entry which is preliminary data.</text>
</comment>
<feature type="compositionally biased region" description="Polar residues" evidence="1">
    <location>
        <begin position="59"/>
        <end position="68"/>
    </location>
</feature>
<dbReference type="InterPro" id="IPR029069">
    <property type="entry name" value="HotDog_dom_sf"/>
</dbReference>
<feature type="region of interest" description="Disordered" evidence="1">
    <location>
        <begin position="44"/>
        <end position="80"/>
    </location>
</feature>
<reference evidence="2" key="2">
    <citation type="submission" date="2023-06" db="EMBL/GenBank/DDBJ databases">
        <authorList>
            <consortium name="Lawrence Berkeley National Laboratory"/>
            <person name="Haridas S."/>
            <person name="Hensen N."/>
            <person name="Bonometti L."/>
            <person name="Westerberg I."/>
            <person name="Brannstrom I.O."/>
            <person name="Guillou S."/>
            <person name="Cros-Aarteil S."/>
            <person name="Calhoun S."/>
            <person name="Kuo A."/>
            <person name="Mondo S."/>
            <person name="Pangilinan J."/>
            <person name="Riley R."/>
            <person name="Labutti K."/>
            <person name="Andreopoulos B."/>
            <person name="Lipzen A."/>
            <person name="Chen C."/>
            <person name="Yanf M."/>
            <person name="Daum C."/>
            <person name="Ng V."/>
            <person name="Clum A."/>
            <person name="Steindorff A."/>
            <person name="Ohm R."/>
            <person name="Martin F."/>
            <person name="Silar P."/>
            <person name="Natvig D."/>
            <person name="Lalanne C."/>
            <person name="Gautier V."/>
            <person name="Ament-Velasquez S.L."/>
            <person name="Kruys A."/>
            <person name="Hutchinson M.I."/>
            <person name="Powell A.J."/>
            <person name="Barry K."/>
            <person name="Miller A.N."/>
            <person name="Grigoriev I.V."/>
            <person name="Debuchy R."/>
            <person name="Gladieux P."/>
            <person name="Thoren M.H."/>
            <person name="Johannesson H."/>
        </authorList>
    </citation>
    <scope>NUCLEOTIDE SEQUENCE</scope>
    <source>
        <strain evidence="2">CBS 955.72</strain>
    </source>
</reference>
<evidence type="ECO:0000313" key="3">
    <source>
        <dbReference type="Proteomes" id="UP001275084"/>
    </source>
</evidence>
<feature type="region of interest" description="Disordered" evidence="1">
    <location>
        <begin position="1"/>
        <end position="29"/>
    </location>
</feature>
<dbReference type="CDD" id="cd00586">
    <property type="entry name" value="4HBT"/>
    <property type="match status" value="1"/>
</dbReference>
<dbReference type="PANTHER" id="PTHR31793:SF39">
    <property type="entry name" value="THIOESTERASE_THIOL ESTER DEHYDRASE-ISOMERASE"/>
    <property type="match status" value="1"/>
</dbReference>
<dbReference type="GO" id="GO:0047617">
    <property type="term" value="F:fatty acyl-CoA hydrolase activity"/>
    <property type="evidence" value="ECO:0007669"/>
    <property type="project" value="TreeGrafter"/>
</dbReference>
<evidence type="ECO:0000313" key="2">
    <source>
        <dbReference type="EMBL" id="KAK3359425.1"/>
    </source>
</evidence>
<proteinExistence type="predicted"/>
<dbReference type="PANTHER" id="PTHR31793">
    <property type="entry name" value="4-HYDROXYBENZOYL-COA THIOESTERASE FAMILY MEMBER"/>
    <property type="match status" value="1"/>
</dbReference>
<protein>
    <submittedName>
        <fullName evidence="2">Thioesterase-like superfamily-domain-containing protein</fullName>
    </submittedName>
</protein>
<dbReference type="Gene3D" id="3.10.129.10">
    <property type="entry name" value="Hotdog Thioesterase"/>
    <property type="match status" value="1"/>
</dbReference>